<name>A0A6J6HMF4_9ZZZZ</name>
<protein>
    <submittedName>
        <fullName evidence="2">Unannotated protein</fullName>
    </submittedName>
</protein>
<dbReference type="EMBL" id="CAEZUX010000055">
    <property type="protein sequence ID" value="CAB4614357.1"/>
    <property type="molecule type" value="Genomic_DNA"/>
</dbReference>
<feature type="region of interest" description="Disordered" evidence="1">
    <location>
        <begin position="1"/>
        <end position="59"/>
    </location>
</feature>
<organism evidence="2">
    <name type="scientific">freshwater metagenome</name>
    <dbReference type="NCBI Taxonomy" id="449393"/>
    <lineage>
        <taxon>unclassified sequences</taxon>
        <taxon>metagenomes</taxon>
        <taxon>ecological metagenomes</taxon>
    </lineage>
</organism>
<evidence type="ECO:0000313" key="2">
    <source>
        <dbReference type="EMBL" id="CAB4614357.1"/>
    </source>
</evidence>
<accession>A0A6J6HMF4</accession>
<reference evidence="2" key="1">
    <citation type="submission" date="2020-05" db="EMBL/GenBank/DDBJ databases">
        <authorList>
            <person name="Chiriac C."/>
            <person name="Salcher M."/>
            <person name="Ghai R."/>
            <person name="Kavagutti S V."/>
        </authorList>
    </citation>
    <scope>NUCLEOTIDE SEQUENCE</scope>
</reference>
<gene>
    <name evidence="2" type="ORF">UFOPK1874_00626</name>
</gene>
<dbReference type="AlphaFoldDB" id="A0A6J6HMF4"/>
<sequence length="59" mass="6381">MTFNCRMSAPIVSGARSTRRRAESPYRRSGKTKTALAFDPSSATRRKTASDTCAPVGSE</sequence>
<proteinExistence type="predicted"/>
<evidence type="ECO:0000256" key="1">
    <source>
        <dbReference type="SAM" id="MobiDB-lite"/>
    </source>
</evidence>